<evidence type="ECO:0000313" key="3">
    <source>
        <dbReference type="Proteomes" id="UP001055439"/>
    </source>
</evidence>
<evidence type="ECO:0000313" key="2">
    <source>
        <dbReference type="EMBL" id="URD97649.1"/>
    </source>
</evidence>
<feature type="compositionally biased region" description="Polar residues" evidence="1">
    <location>
        <begin position="28"/>
        <end position="40"/>
    </location>
</feature>
<accession>A0A9E7JZ43</accession>
<dbReference type="EMBL" id="CP097506">
    <property type="protein sequence ID" value="URD97649.1"/>
    <property type="molecule type" value="Genomic_DNA"/>
</dbReference>
<evidence type="ECO:0000256" key="1">
    <source>
        <dbReference type="SAM" id="MobiDB-lite"/>
    </source>
</evidence>
<dbReference type="AlphaFoldDB" id="A0A9E7JZ43"/>
<protein>
    <submittedName>
        <fullName evidence="2">Uncharacterized protein</fullName>
    </submittedName>
</protein>
<organism evidence="2 3">
    <name type="scientific">Musa troglodytarum</name>
    <name type="common">fe'i banana</name>
    <dbReference type="NCBI Taxonomy" id="320322"/>
    <lineage>
        <taxon>Eukaryota</taxon>
        <taxon>Viridiplantae</taxon>
        <taxon>Streptophyta</taxon>
        <taxon>Embryophyta</taxon>
        <taxon>Tracheophyta</taxon>
        <taxon>Spermatophyta</taxon>
        <taxon>Magnoliopsida</taxon>
        <taxon>Liliopsida</taxon>
        <taxon>Zingiberales</taxon>
        <taxon>Musaceae</taxon>
        <taxon>Musa</taxon>
    </lineage>
</organism>
<proteinExistence type="predicted"/>
<dbReference type="Proteomes" id="UP001055439">
    <property type="component" value="Chromosome 4"/>
</dbReference>
<gene>
    <name evidence="2" type="ORF">MUK42_35205</name>
</gene>
<feature type="region of interest" description="Disordered" evidence="1">
    <location>
        <begin position="21"/>
        <end position="40"/>
    </location>
</feature>
<name>A0A9E7JZ43_9LILI</name>
<keyword evidence="3" id="KW-1185">Reference proteome</keyword>
<sequence length="159" mass="17326">MMPGSVDYRVVRVDSVRRRRAKKGAIFSPTSDPKHQTANPSKGVKLAAAGEILKPVDARPTPSGSPKLIFTYIRLSHCRDPTVVTQPSPSGKEPILHLRWDLGLARRPRAPLRMHSASCLAPLAKVCFFSPPSPYFPLSTGRSRQMTSAPVAISGALQF</sequence>
<reference evidence="2" key="1">
    <citation type="submission" date="2022-05" db="EMBL/GenBank/DDBJ databases">
        <title>The Musa troglodytarum L. genome provides insights into the mechanism of non-climacteric behaviour and enrichment of carotenoids.</title>
        <authorList>
            <person name="Wang J."/>
        </authorList>
    </citation>
    <scope>NUCLEOTIDE SEQUENCE</scope>
    <source>
        <tissue evidence="2">Leaf</tissue>
    </source>
</reference>